<dbReference type="SUPFAM" id="SSF103506">
    <property type="entry name" value="Mitochondrial carrier"/>
    <property type="match status" value="1"/>
</dbReference>
<evidence type="ECO:0000256" key="1">
    <source>
        <dbReference type="ARBA" id="ARBA00004448"/>
    </source>
</evidence>
<dbReference type="InterPro" id="IPR018108">
    <property type="entry name" value="MCP_transmembrane"/>
</dbReference>
<evidence type="ECO:0000313" key="11">
    <source>
        <dbReference type="EMBL" id="TPX34242.1"/>
    </source>
</evidence>
<dbReference type="InterPro" id="IPR049562">
    <property type="entry name" value="SLC25A33/36-like"/>
</dbReference>
<evidence type="ECO:0000256" key="10">
    <source>
        <dbReference type="RuleBase" id="RU000488"/>
    </source>
</evidence>
<dbReference type="STRING" id="1806994.A0A507C3J5"/>
<gene>
    <name evidence="11" type="ORF">SmJEL517_g03069</name>
</gene>
<evidence type="ECO:0000256" key="3">
    <source>
        <dbReference type="ARBA" id="ARBA00022692"/>
    </source>
</evidence>
<dbReference type="Pfam" id="PF00153">
    <property type="entry name" value="Mito_carr"/>
    <property type="match status" value="3"/>
</dbReference>
<proteinExistence type="inferred from homology"/>
<comment type="caution">
    <text evidence="11">The sequence shown here is derived from an EMBL/GenBank/DDBJ whole genome shotgun (WGS) entry which is preliminary data.</text>
</comment>
<dbReference type="GO" id="GO:0015218">
    <property type="term" value="F:pyrimidine nucleotide transmembrane transporter activity"/>
    <property type="evidence" value="ECO:0007669"/>
    <property type="project" value="InterPro"/>
</dbReference>
<evidence type="ECO:0000256" key="2">
    <source>
        <dbReference type="ARBA" id="ARBA00022448"/>
    </source>
</evidence>
<keyword evidence="2 10" id="KW-0813">Transport</keyword>
<evidence type="ECO:0000313" key="12">
    <source>
        <dbReference type="Proteomes" id="UP000319731"/>
    </source>
</evidence>
<evidence type="ECO:0000256" key="5">
    <source>
        <dbReference type="ARBA" id="ARBA00022792"/>
    </source>
</evidence>
<comment type="similarity">
    <text evidence="10">Belongs to the mitochondrial carrier (TC 2.A.29) family.</text>
</comment>
<keyword evidence="8 9" id="KW-0472">Membrane</keyword>
<dbReference type="GO" id="GO:0005743">
    <property type="term" value="C:mitochondrial inner membrane"/>
    <property type="evidence" value="ECO:0007669"/>
    <property type="project" value="UniProtKB-SubCell"/>
</dbReference>
<reference evidence="11 12" key="1">
    <citation type="journal article" date="2019" name="Sci. Rep.">
        <title>Comparative genomics of chytrid fungi reveal insights into the obligate biotrophic and pathogenic lifestyle of Synchytrium endobioticum.</title>
        <authorList>
            <person name="van de Vossenberg B.T.L.H."/>
            <person name="Warris S."/>
            <person name="Nguyen H.D.T."/>
            <person name="van Gent-Pelzer M.P.E."/>
            <person name="Joly D.L."/>
            <person name="van de Geest H.C."/>
            <person name="Bonants P.J.M."/>
            <person name="Smith D.S."/>
            <person name="Levesque C.A."/>
            <person name="van der Lee T.A.J."/>
        </authorList>
    </citation>
    <scope>NUCLEOTIDE SEQUENCE [LARGE SCALE GENOMIC DNA]</scope>
    <source>
        <strain evidence="11 12">JEL517</strain>
    </source>
</reference>
<dbReference type="RefSeq" id="XP_031025039.1">
    <property type="nucleotide sequence ID" value="XM_031168997.1"/>
</dbReference>
<dbReference type="PROSITE" id="PS50920">
    <property type="entry name" value="SOLCAR"/>
    <property type="match status" value="3"/>
</dbReference>
<organism evidence="11 12">
    <name type="scientific">Synchytrium microbalum</name>
    <dbReference type="NCBI Taxonomy" id="1806994"/>
    <lineage>
        <taxon>Eukaryota</taxon>
        <taxon>Fungi</taxon>
        <taxon>Fungi incertae sedis</taxon>
        <taxon>Chytridiomycota</taxon>
        <taxon>Chytridiomycota incertae sedis</taxon>
        <taxon>Chytridiomycetes</taxon>
        <taxon>Synchytriales</taxon>
        <taxon>Synchytriaceae</taxon>
        <taxon>Synchytrium</taxon>
    </lineage>
</organism>
<evidence type="ECO:0000256" key="7">
    <source>
        <dbReference type="ARBA" id="ARBA00023128"/>
    </source>
</evidence>
<evidence type="ECO:0000256" key="4">
    <source>
        <dbReference type="ARBA" id="ARBA00022737"/>
    </source>
</evidence>
<keyword evidence="5" id="KW-0999">Mitochondrion inner membrane</keyword>
<evidence type="ECO:0000256" key="6">
    <source>
        <dbReference type="ARBA" id="ARBA00022989"/>
    </source>
</evidence>
<dbReference type="OrthoDB" id="269120at2759"/>
<dbReference type="PANTHER" id="PTHR45829">
    <property type="entry name" value="MITOCHONDRIAL CARRIER PROTEIN RIM2"/>
    <property type="match status" value="1"/>
</dbReference>
<dbReference type="GeneID" id="42004294"/>
<accession>A0A507C3J5</accession>
<evidence type="ECO:0000256" key="9">
    <source>
        <dbReference type="PROSITE-ProRule" id="PRU00282"/>
    </source>
</evidence>
<feature type="repeat" description="Solcar" evidence="9">
    <location>
        <begin position="265"/>
        <end position="354"/>
    </location>
</feature>
<dbReference type="PANTHER" id="PTHR45829:SF4">
    <property type="entry name" value="MITOCHONDRIAL CARRIER PROTEIN RIM2"/>
    <property type="match status" value="1"/>
</dbReference>
<dbReference type="Proteomes" id="UP000319731">
    <property type="component" value="Unassembled WGS sequence"/>
</dbReference>
<dbReference type="InterPro" id="IPR023395">
    <property type="entry name" value="MCP_dom_sf"/>
</dbReference>
<sequence length="376" mass="41297">MSQLAPAYRAQLASQSSTSEQQKSQKQLQPAVPSYVHFLAGGIGGTVGAAVTCPLEVVKTRLQSSLYHSPQDQIQHRNPLRAVWGHVRGVVSILVQIQQKEGVRALFKGLGPNLIGVVPARAIYFGVYNHGKAFYTQLNKGHETSIVHMSSAITAGTVVATVTSPIWLVKTRMQLQSEVGHLEGGPRYRNSFHCFYVVVRNEGIRGLYKGLTASYLGLAESTLQFVTYEYLKKAIVERRSRQRELLDAQNSNFINRTGSSQRTPMEWLDTFLVAAGAKLMAAIVTYPHEVLRTRMRQNPDSNGISKYRGIISSTKLIYQEEGILAFYGGMTAHLMRVVPNAAILFLCYEVVVSLASSSTDSLPTTSSSAIKSKSSS</sequence>
<evidence type="ECO:0000256" key="8">
    <source>
        <dbReference type="ARBA" id="ARBA00023136"/>
    </source>
</evidence>
<dbReference type="GO" id="GO:1990519">
    <property type="term" value="P:pyrimidine nucleotide import into mitochondrion"/>
    <property type="evidence" value="ECO:0007669"/>
    <property type="project" value="TreeGrafter"/>
</dbReference>
<keyword evidence="6" id="KW-1133">Transmembrane helix</keyword>
<keyword evidence="12" id="KW-1185">Reference proteome</keyword>
<protein>
    <submittedName>
        <fullName evidence="11">Uncharacterized protein</fullName>
    </submittedName>
</protein>
<dbReference type="Gene3D" id="1.50.40.10">
    <property type="entry name" value="Mitochondrial carrier domain"/>
    <property type="match status" value="2"/>
</dbReference>
<feature type="repeat" description="Solcar" evidence="9">
    <location>
        <begin position="32"/>
        <end position="134"/>
    </location>
</feature>
<keyword evidence="4" id="KW-0677">Repeat</keyword>
<dbReference type="EMBL" id="QEAO01000015">
    <property type="protein sequence ID" value="TPX34242.1"/>
    <property type="molecule type" value="Genomic_DNA"/>
</dbReference>
<dbReference type="PRINTS" id="PR00926">
    <property type="entry name" value="MITOCARRIER"/>
</dbReference>
<keyword evidence="3 9" id="KW-0812">Transmembrane</keyword>
<name>A0A507C3J5_9FUNG</name>
<keyword evidence="7" id="KW-0496">Mitochondrion</keyword>
<dbReference type="AlphaFoldDB" id="A0A507C3J5"/>
<feature type="repeat" description="Solcar" evidence="9">
    <location>
        <begin position="143"/>
        <end position="234"/>
    </location>
</feature>
<comment type="subcellular location">
    <subcellularLocation>
        <location evidence="1">Mitochondrion inner membrane</location>
        <topology evidence="1">Multi-pass membrane protein</topology>
    </subcellularLocation>
</comment>
<dbReference type="InterPro" id="IPR002067">
    <property type="entry name" value="MCP"/>
</dbReference>